<protein>
    <submittedName>
        <fullName evidence="2">Ras-GAP domain-containing protein</fullName>
    </submittedName>
</protein>
<evidence type="ECO:0000313" key="1">
    <source>
        <dbReference type="Proteomes" id="UP000095284"/>
    </source>
</evidence>
<dbReference type="Proteomes" id="UP000095284">
    <property type="component" value="Unplaced"/>
</dbReference>
<organism evidence="1 2">
    <name type="scientific">Bursaphelenchus xylophilus</name>
    <name type="common">Pinewood nematode worm</name>
    <name type="synonym">Aphelenchoides xylophilus</name>
    <dbReference type="NCBI Taxonomy" id="6326"/>
    <lineage>
        <taxon>Eukaryota</taxon>
        <taxon>Metazoa</taxon>
        <taxon>Ecdysozoa</taxon>
        <taxon>Nematoda</taxon>
        <taxon>Chromadorea</taxon>
        <taxon>Rhabditida</taxon>
        <taxon>Tylenchina</taxon>
        <taxon>Tylenchomorpha</taxon>
        <taxon>Aphelenchoidea</taxon>
        <taxon>Aphelenchoididae</taxon>
        <taxon>Bursaphelenchus</taxon>
    </lineage>
</organism>
<evidence type="ECO:0000313" key="2">
    <source>
        <dbReference type="WBParaSite" id="BXY_1344700.1"/>
    </source>
</evidence>
<dbReference type="WBParaSite" id="BXY_1344700.1">
    <property type="protein sequence ID" value="BXY_1344700.1"/>
    <property type="gene ID" value="BXY_1344700"/>
</dbReference>
<accession>A0A1I7SK67</accession>
<dbReference type="AlphaFoldDB" id="A0A1I7SK67"/>
<sequence>MKYITTEMFDESVISRIERSASLLSVLSMLYQQVSRDWIQKALFHCIELTSRTVATNVHQRVWNLVHEDNPKCDRKLSNISDEVHVLIIQKTQPQLVKLLKLGFSVLNEGSDEYICLQKIEQCLTIISYIQEELETFKELYKDLKNPVRDMTFDRRKLEDVQGIVRTLWHSFEE</sequence>
<proteinExistence type="predicted"/>
<reference evidence="2" key="1">
    <citation type="submission" date="2016-11" db="UniProtKB">
        <authorList>
            <consortium name="WormBaseParasite"/>
        </authorList>
    </citation>
    <scope>IDENTIFICATION</scope>
</reference>
<name>A0A1I7SK67_BURXY</name>